<dbReference type="GO" id="GO:0005637">
    <property type="term" value="C:nuclear inner membrane"/>
    <property type="evidence" value="ECO:0007669"/>
    <property type="project" value="TreeGrafter"/>
</dbReference>
<proteinExistence type="inferred from homology"/>
<evidence type="ECO:0000256" key="7">
    <source>
        <dbReference type="ARBA" id="ARBA00023136"/>
    </source>
</evidence>
<evidence type="ECO:0000256" key="1">
    <source>
        <dbReference type="ARBA" id="ARBA00004141"/>
    </source>
</evidence>
<evidence type="ECO:0000256" key="6">
    <source>
        <dbReference type="ARBA" id="ARBA00022989"/>
    </source>
</evidence>
<evidence type="ECO:0000256" key="4">
    <source>
        <dbReference type="ARBA" id="ARBA00022679"/>
    </source>
</evidence>
<feature type="transmembrane region" description="Helical" evidence="8">
    <location>
        <begin position="157"/>
        <end position="177"/>
    </location>
</feature>
<feature type="transmembrane region" description="Helical" evidence="8">
    <location>
        <begin position="81"/>
        <end position="98"/>
    </location>
</feature>
<evidence type="ECO:0000256" key="3">
    <source>
        <dbReference type="ARBA" id="ARBA00022676"/>
    </source>
</evidence>
<sequence>MCDSLLGGILSSICLFYNQTECSRVQWTPPLRESFGYPIFAIQMTIITYFLKYKTNKKIWILYIGVPTTMFFLVWQFASFALTTQIAALFILFSFDYINEKMALTLIYAYMGAFAAAFILLFGNEMLLTSFFFAGLITFFTILKFHQIFRRITYNLIYVIASCVVFVSGTMGLKILFSRALHVEDDAHIFQLIRAKFTNYSNFHTRLYTCAKEFDFLGYETVETTMETLLLPTAGLVFFLLAIVFFRKELPRLFKKRETPRNSLPAEIFYNTIQCVFFGILAILIMRLKLFFVPHLCITASIIANSKIINEALSIRISSKFRRAVTVALIAMMSFKGISNLQNQWNIMGEFNNPEQEMLLNWIIRNTEPNCVFAGPMPFMASVKLSTNRAIVNHPHYEDVGLRNRTMKVYAMFSRKPLAEVYGSLKDMGVNYFLHHAGSCSKPTKSECGYRSIWDLEDPANINRPSNCDILNDVLYQEKTNEISPFQIVYMTYEYLILKL</sequence>
<dbReference type="PANTHER" id="PTHR31488:SF1">
    <property type="entry name" value="C-MANNOSYLTRANSFERASE DPY19L1"/>
    <property type="match status" value="1"/>
</dbReference>
<accession>A0A0N4UED1</accession>
<evidence type="ECO:0000256" key="2">
    <source>
        <dbReference type="ARBA" id="ARBA00008744"/>
    </source>
</evidence>
<protein>
    <submittedName>
        <fullName evidence="12">Lipase maturation factor</fullName>
    </submittedName>
</protein>
<gene>
    <name evidence="9" type="ORF">DME_LOCUS9325</name>
</gene>
<evidence type="ECO:0000313" key="11">
    <source>
        <dbReference type="Proteomes" id="UP000274756"/>
    </source>
</evidence>
<feature type="transmembrane region" description="Helical" evidence="8">
    <location>
        <begin position="105"/>
        <end position="122"/>
    </location>
</feature>
<evidence type="ECO:0000313" key="10">
    <source>
        <dbReference type="Proteomes" id="UP000038040"/>
    </source>
</evidence>
<feature type="transmembrane region" description="Helical" evidence="8">
    <location>
        <begin position="268"/>
        <end position="286"/>
    </location>
</feature>
<keyword evidence="4" id="KW-0808">Transferase</keyword>
<evidence type="ECO:0000313" key="9">
    <source>
        <dbReference type="EMBL" id="VDN59352.1"/>
    </source>
</evidence>
<dbReference type="PANTHER" id="PTHR31488">
    <property type="entry name" value="DPY-19-LIKE 1, LIKE (H. SAPIENS)"/>
    <property type="match status" value="1"/>
</dbReference>
<reference evidence="9 11" key="2">
    <citation type="submission" date="2018-11" db="EMBL/GenBank/DDBJ databases">
        <authorList>
            <consortium name="Pathogen Informatics"/>
        </authorList>
    </citation>
    <scope>NUCLEOTIDE SEQUENCE [LARGE SCALE GENOMIC DNA]</scope>
</reference>
<keyword evidence="11" id="KW-1185">Reference proteome</keyword>
<dbReference type="Proteomes" id="UP000038040">
    <property type="component" value="Unplaced"/>
</dbReference>
<dbReference type="OrthoDB" id="6019623at2759"/>
<evidence type="ECO:0000256" key="8">
    <source>
        <dbReference type="SAM" id="Phobius"/>
    </source>
</evidence>
<organism evidence="10 12">
    <name type="scientific">Dracunculus medinensis</name>
    <name type="common">Guinea worm</name>
    <dbReference type="NCBI Taxonomy" id="318479"/>
    <lineage>
        <taxon>Eukaryota</taxon>
        <taxon>Metazoa</taxon>
        <taxon>Ecdysozoa</taxon>
        <taxon>Nematoda</taxon>
        <taxon>Chromadorea</taxon>
        <taxon>Rhabditida</taxon>
        <taxon>Spirurina</taxon>
        <taxon>Dracunculoidea</taxon>
        <taxon>Dracunculidae</taxon>
        <taxon>Dracunculus</taxon>
    </lineage>
</organism>
<name>A0A0N4UED1_DRAME</name>
<comment type="similarity">
    <text evidence="2">Belongs to the dpy-19 family.</text>
</comment>
<feature type="transmembrane region" description="Helical" evidence="8">
    <location>
        <begin position="229"/>
        <end position="247"/>
    </location>
</feature>
<feature type="transmembrane region" description="Helical" evidence="8">
    <location>
        <begin position="128"/>
        <end position="145"/>
    </location>
</feature>
<dbReference type="Pfam" id="PF10034">
    <property type="entry name" value="Dpy19"/>
    <property type="match status" value="1"/>
</dbReference>
<comment type="subcellular location">
    <subcellularLocation>
        <location evidence="1">Membrane</location>
        <topology evidence="1">Multi-pass membrane protein</topology>
    </subcellularLocation>
</comment>
<dbReference type="InterPro" id="IPR018732">
    <property type="entry name" value="Dpy-19/Dpy-19-like"/>
</dbReference>
<dbReference type="Proteomes" id="UP000274756">
    <property type="component" value="Unassembled WGS sequence"/>
</dbReference>
<keyword evidence="7 8" id="KW-0472">Membrane</keyword>
<reference evidence="12" key="1">
    <citation type="submission" date="2017-02" db="UniProtKB">
        <authorList>
            <consortium name="WormBaseParasite"/>
        </authorList>
    </citation>
    <scope>IDENTIFICATION</scope>
</reference>
<keyword evidence="6 8" id="KW-1133">Transmembrane helix</keyword>
<dbReference type="STRING" id="318479.A0A0N4UED1"/>
<dbReference type="WBParaSite" id="DME_0000573201-mRNA-1">
    <property type="protein sequence ID" value="DME_0000573201-mRNA-1"/>
    <property type="gene ID" value="DME_0000573201"/>
</dbReference>
<dbReference type="EMBL" id="UYYG01001180">
    <property type="protein sequence ID" value="VDN59352.1"/>
    <property type="molecule type" value="Genomic_DNA"/>
</dbReference>
<feature type="transmembrane region" description="Helical" evidence="8">
    <location>
        <begin position="34"/>
        <end position="51"/>
    </location>
</feature>
<dbReference type="AlphaFoldDB" id="A0A0N4UED1"/>
<evidence type="ECO:0000256" key="5">
    <source>
        <dbReference type="ARBA" id="ARBA00022692"/>
    </source>
</evidence>
<keyword evidence="5 8" id="KW-0812">Transmembrane</keyword>
<evidence type="ECO:0000313" key="12">
    <source>
        <dbReference type="WBParaSite" id="DME_0000573201-mRNA-1"/>
    </source>
</evidence>
<dbReference type="GO" id="GO:0000030">
    <property type="term" value="F:mannosyltransferase activity"/>
    <property type="evidence" value="ECO:0007669"/>
    <property type="project" value="TreeGrafter"/>
</dbReference>
<keyword evidence="3" id="KW-0328">Glycosyltransferase</keyword>